<dbReference type="SUPFAM" id="SSF140931">
    <property type="entry name" value="Fic-like"/>
    <property type="match status" value="1"/>
</dbReference>
<evidence type="ECO:0000313" key="3">
    <source>
        <dbReference type="Proteomes" id="UP000638918"/>
    </source>
</evidence>
<dbReference type="InterPro" id="IPR025230">
    <property type="entry name" value="DUF4172"/>
</dbReference>
<accession>A0ABR8R2L2</accession>
<name>A0ABR8R2L2_9CAUL</name>
<organism evidence="2 3">
    <name type="scientific">Brevundimonas guildfordensis</name>
    <dbReference type="NCBI Taxonomy" id="2762241"/>
    <lineage>
        <taxon>Bacteria</taxon>
        <taxon>Pseudomonadati</taxon>
        <taxon>Pseudomonadota</taxon>
        <taxon>Alphaproteobacteria</taxon>
        <taxon>Caulobacterales</taxon>
        <taxon>Caulobacteraceae</taxon>
        <taxon>Brevundimonas</taxon>
    </lineage>
</organism>
<dbReference type="Pfam" id="PF02661">
    <property type="entry name" value="Fic"/>
    <property type="match status" value="1"/>
</dbReference>
<dbReference type="RefSeq" id="WP_191744277.1">
    <property type="nucleotide sequence ID" value="NZ_JACSQU010000002.1"/>
</dbReference>
<dbReference type="InterPro" id="IPR003812">
    <property type="entry name" value="Fido"/>
</dbReference>
<reference evidence="2 3" key="1">
    <citation type="submission" date="2020-08" db="EMBL/GenBank/DDBJ databases">
        <title>A Genomic Blueprint of the Chicken Gut Microbiome.</title>
        <authorList>
            <person name="Gilroy R."/>
            <person name="Ravi A."/>
            <person name="Getino M."/>
            <person name="Pursley I."/>
            <person name="Horton D.L."/>
            <person name="Alikhan N.-F."/>
            <person name="Baker D."/>
            <person name="Gharbi K."/>
            <person name="Hall N."/>
            <person name="Watson M."/>
            <person name="Adriaenssens E.M."/>
            <person name="Foster-Nyarko E."/>
            <person name="Jarju S."/>
            <person name="Secka A."/>
            <person name="Antonio M."/>
            <person name="Oren A."/>
            <person name="Chaudhuri R."/>
            <person name="La Ragione R.M."/>
            <person name="Hildebrand F."/>
            <person name="Pallen M.J."/>
        </authorList>
    </citation>
    <scope>NUCLEOTIDE SEQUENCE [LARGE SCALE GENOMIC DNA]</scope>
    <source>
        <strain evidence="2 3">Sa3CVA3</strain>
    </source>
</reference>
<dbReference type="InterPro" id="IPR040198">
    <property type="entry name" value="Fido_containing"/>
</dbReference>
<evidence type="ECO:0000259" key="1">
    <source>
        <dbReference type="PROSITE" id="PS51459"/>
    </source>
</evidence>
<protein>
    <submittedName>
        <fullName evidence="2">Fic family protein</fullName>
    </submittedName>
</protein>
<dbReference type="Proteomes" id="UP000638918">
    <property type="component" value="Unassembled WGS sequence"/>
</dbReference>
<evidence type="ECO:0000313" key="2">
    <source>
        <dbReference type="EMBL" id="MBD7941907.1"/>
    </source>
</evidence>
<dbReference type="InterPro" id="IPR036388">
    <property type="entry name" value="WH-like_DNA-bd_sf"/>
</dbReference>
<keyword evidence="3" id="KW-1185">Reference proteome</keyword>
<sequence length="378" mass="42299">MTYIHERAGWPNLTWDDGALAQPLAAVRHRQGRLIGRMEALGFPLREEAVLRTLTEDVLKSSEIEGEVLDREQVRSSIARRLGMDVVGVVPADRDVEGVVEMMLDATQNYAQPLTTDRVFGWHAALFPTGRSGMNRITVGAWRLPEGDPMQVVSGPIGRERVHYEAPAADRLDAEMTAFLHWFETATPDPVLKAGVAHLWFVTNHPFDDGNGRIARAIADLALARAEGTAQRFYSMSAQIRAERKAYYEMLEATQKGYLDITAWLLWFIACLDRAFDGAETILASVLRKARFWEALVDHPLNERQRKVLNRLLDGFEGKLTNAKWAALAKTSSDTALRDISDLMQRGILERDAGGGRSTSYCLASITPLDLRRPKDRS</sequence>
<gene>
    <name evidence="2" type="ORF">H9656_10970</name>
</gene>
<dbReference type="PROSITE" id="PS51459">
    <property type="entry name" value="FIDO"/>
    <property type="match status" value="1"/>
</dbReference>
<dbReference type="PANTHER" id="PTHR13504:SF33">
    <property type="entry name" value="FIC FAMILY PROTEIN"/>
    <property type="match status" value="1"/>
</dbReference>
<dbReference type="PANTHER" id="PTHR13504">
    <property type="entry name" value="FIDO DOMAIN-CONTAINING PROTEIN DDB_G0283145"/>
    <property type="match status" value="1"/>
</dbReference>
<dbReference type="Pfam" id="PF13776">
    <property type="entry name" value="DUF4172"/>
    <property type="match status" value="1"/>
</dbReference>
<feature type="domain" description="Fido" evidence="1">
    <location>
        <begin position="114"/>
        <end position="270"/>
    </location>
</feature>
<comment type="caution">
    <text evidence="2">The sequence shown here is derived from an EMBL/GenBank/DDBJ whole genome shotgun (WGS) entry which is preliminary data.</text>
</comment>
<dbReference type="EMBL" id="JACSQU010000002">
    <property type="protein sequence ID" value="MBD7941907.1"/>
    <property type="molecule type" value="Genomic_DNA"/>
</dbReference>
<proteinExistence type="predicted"/>
<dbReference type="Gene3D" id="1.10.3290.10">
    <property type="entry name" value="Fido-like domain"/>
    <property type="match status" value="1"/>
</dbReference>
<dbReference type="Gene3D" id="1.10.10.10">
    <property type="entry name" value="Winged helix-like DNA-binding domain superfamily/Winged helix DNA-binding domain"/>
    <property type="match status" value="1"/>
</dbReference>
<dbReference type="InterPro" id="IPR036597">
    <property type="entry name" value="Fido-like_dom_sf"/>
</dbReference>